<reference evidence="8 9" key="1">
    <citation type="submission" date="2013-09" db="EMBL/GenBank/DDBJ databases">
        <title>Whole genome shotgun sequence of Novosphingobium tardaugens NBRC 16725.</title>
        <authorList>
            <person name="Isaki S."/>
            <person name="Hosoyama A."/>
            <person name="Tsuchikane K."/>
            <person name="Katsumata H."/>
            <person name="Ando Y."/>
            <person name="Yamazaki S."/>
            <person name="Fujita N."/>
        </authorList>
    </citation>
    <scope>NUCLEOTIDE SEQUENCE [LARGE SCALE GENOMIC DNA]</scope>
    <source>
        <strain evidence="8 9">NBRC 16725</strain>
    </source>
</reference>
<keyword evidence="9" id="KW-1185">Reference proteome</keyword>
<evidence type="ECO:0000313" key="9">
    <source>
        <dbReference type="Proteomes" id="UP000016568"/>
    </source>
</evidence>
<keyword evidence="4 6" id="KW-1133">Transmembrane helix</keyword>
<feature type="transmembrane region" description="Helical" evidence="6">
    <location>
        <begin position="87"/>
        <end position="105"/>
    </location>
</feature>
<evidence type="ECO:0000256" key="2">
    <source>
        <dbReference type="ARBA" id="ARBA00022475"/>
    </source>
</evidence>
<dbReference type="KEGG" id="ntd:EGO55_02785"/>
<feature type="transmembrane region" description="Helical" evidence="6">
    <location>
        <begin position="216"/>
        <end position="234"/>
    </location>
</feature>
<feature type="transmembrane region" description="Helical" evidence="6">
    <location>
        <begin position="280"/>
        <end position="300"/>
    </location>
</feature>
<accession>U2ZT58</accession>
<dbReference type="InterPro" id="IPR050189">
    <property type="entry name" value="MFS_Efflux_Transporters"/>
</dbReference>
<dbReference type="Proteomes" id="UP000016568">
    <property type="component" value="Unassembled WGS sequence"/>
</dbReference>
<dbReference type="RefSeq" id="WP_021689471.1">
    <property type="nucleotide sequence ID" value="NZ_BASZ01000003.1"/>
</dbReference>
<dbReference type="eggNOG" id="COG2814">
    <property type="taxonomic scope" value="Bacteria"/>
</dbReference>
<dbReference type="SUPFAM" id="SSF103473">
    <property type="entry name" value="MFS general substrate transporter"/>
    <property type="match status" value="1"/>
</dbReference>
<gene>
    <name evidence="8" type="ORF">NT2_03_00520</name>
</gene>
<feature type="transmembrane region" description="Helical" evidence="6">
    <location>
        <begin position="56"/>
        <end position="80"/>
    </location>
</feature>
<feature type="transmembrane region" description="Helical" evidence="6">
    <location>
        <begin position="178"/>
        <end position="195"/>
    </location>
</feature>
<evidence type="ECO:0000256" key="5">
    <source>
        <dbReference type="ARBA" id="ARBA00023136"/>
    </source>
</evidence>
<dbReference type="PANTHER" id="PTHR43124:SF3">
    <property type="entry name" value="CHLORAMPHENICOL EFFLUX PUMP RV0191"/>
    <property type="match status" value="1"/>
</dbReference>
<dbReference type="Pfam" id="PF07690">
    <property type="entry name" value="MFS_1"/>
    <property type="match status" value="1"/>
</dbReference>
<dbReference type="CDD" id="cd17473">
    <property type="entry name" value="MFS_arabinose_efflux_permease_like"/>
    <property type="match status" value="1"/>
</dbReference>
<dbReference type="PANTHER" id="PTHR43124">
    <property type="entry name" value="PURINE EFFLUX PUMP PBUE"/>
    <property type="match status" value="1"/>
</dbReference>
<dbReference type="InterPro" id="IPR020846">
    <property type="entry name" value="MFS_dom"/>
</dbReference>
<feature type="transmembrane region" description="Helical" evidence="6">
    <location>
        <begin position="254"/>
        <end position="273"/>
    </location>
</feature>
<evidence type="ECO:0000256" key="3">
    <source>
        <dbReference type="ARBA" id="ARBA00022692"/>
    </source>
</evidence>
<evidence type="ECO:0000256" key="1">
    <source>
        <dbReference type="ARBA" id="ARBA00004651"/>
    </source>
</evidence>
<dbReference type="EMBL" id="BASZ01000003">
    <property type="protein sequence ID" value="GAD48564.1"/>
    <property type="molecule type" value="Genomic_DNA"/>
</dbReference>
<name>U2ZT58_9SPHN</name>
<dbReference type="Gene3D" id="1.20.1250.20">
    <property type="entry name" value="MFS general substrate transporter like domains"/>
    <property type="match status" value="1"/>
</dbReference>
<evidence type="ECO:0000256" key="4">
    <source>
        <dbReference type="ARBA" id="ARBA00022989"/>
    </source>
</evidence>
<feature type="transmembrane region" description="Helical" evidence="6">
    <location>
        <begin position="306"/>
        <end position="332"/>
    </location>
</feature>
<feature type="transmembrane region" description="Helical" evidence="6">
    <location>
        <begin position="146"/>
        <end position="166"/>
    </location>
</feature>
<dbReference type="GO" id="GO:0022857">
    <property type="term" value="F:transmembrane transporter activity"/>
    <property type="evidence" value="ECO:0007669"/>
    <property type="project" value="InterPro"/>
</dbReference>
<evidence type="ECO:0000256" key="6">
    <source>
        <dbReference type="SAM" id="Phobius"/>
    </source>
</evidence>
<organism evidence="8 9">
    <name type="scientific">Caenibius tardaugens NBRC 16725</name>
    <dbReference type="NCBI Taxonomy" id="1219035"/>
    <lineage>
        <taxon>Bacteria</taxon>
        <taxon>Pseudomonadati</taxon>
        <taxon>Pseudomonadota</taxon>
        <taxon>Alphaproteobacteria</taxon>
        <taxon>Sphingomonadales</taxon>
        <taxon>Erythrobacteraceae</taxon>
        <taxon>Caenibius</taxon>
    </lineage>
</organism>
<comment type="caution">
    <text evidence="8">The sequence shown here is derived from an EMBL/GenBank/DDBJ whole genome shotgun (WGS) entry which is preliminary data.</text>
</comment>
<keyword evidence="5 6" id="KW-0472">Membrane</keyword>
<dbReference type="OrthoDB" id="7530524at2"/>
<dbReference type="PROSITE" id="PS50850">
    <property type="entry name" value="MFS"/>
    <property type="match status" value="1"/>
</dbReference>
<dbReference type="AlphaFoldDB" id="U2ZT58"/>
<proteinExistence type="predicted"/>
<dbReference type="InterPro" id="IPR036259">
    <property type="entry name" value="MFS_trans_sf"/>
</dbReference>
<dbReference type="InterPro" id="IPR011701">
    <property type="entry name" value="MFS"/>
</dbReference>
<feature type="transmembrane region" description="Helical" evidence="6">
    <location>
        <begin position="339"/>
        <end position="357"/>
    </location>
</feature>
<keyword evidence="3 6" id="KW-0812">Transmembrane</keyword>
<comment type="subcellular location">
    <subcellularLocation>
        <location evidence="1">Cell membrane</location>
        <topology evidence="1">Multi-pass membrane protein</topology>
    </subcellularLocation>
</comment>
<feature type="transmembrane region" description="Helical" evidence="6">
    <location>
        <begin position="15"/>
        <end position="36"/>
    </location>
</feature>
<feature type="transmembrane region" description="Helical" evidence="6">
    <location>
        <begin position="111"/>
        <end position="134"/>
    </location>
</feature>
<sequence>MRAGLDNGATADRNAGWLVAAVCIAGPALVSLIPMAAAPALVAMAQHFGADAGSQLFSQIVMTLPAAMLIASAPVAGWLAGHVGQRAVLLVSLVLYIIGGAGVLLTESREALIVLRLLLGIAGGGVLTSCLGLIGDHFSGHTRERVLGYATSVSSLLAGVALIFGGRLVDIGGWQMPFALYLLGIPVLFVSWFVIRDMAPGHVPVDRTEAKPAPELARVWPYYALLILLTLGMFTPPIQAGFVLAHKGIGSAETIGVVIAATSFVAMVSAWAFGFLRRWIGLHGFLAIDALSMGAGLVLIGLSSEIWMIFLGCALVGIGAGMSEPATASLLFRRVSPTVHALAMGLIVSALNAGQFLNPLIFDPLRRHLGALGAFTAAGCVFLAVAAWVALRNRHDLIEKERD</sequence>
<evidence type="ECO:0000313" key="8">
    <source>
        <dbReference type="EMBL" id="GAD48564.1"/>
    </source>
</evidence>
<feature type="domain" description="Major facilitator superfamily (MFS) profile" evidence="7">
    <location>
        <begin position="1"/>
        <end position="395"/>
    </location>
</feature>
<keyword evidence="2" id="KW-1003">Cell membrane</keyword>
<protein>
    <submittedName>
        <fullName evidence="8">Putative major facilitator superfamily transporter</fullName>
    </submittedName>
</protein>
<feature type="transmembrane region" description="Helical" evidence="6">
    <location>
        <begin position="369"/>
        <end position="391"/>
    </location>
</feature>
<dbReference type="GO" id="GO:0005886">
    <property type="term" value="C:plasma membrane"/>
    <property type="evidence" value="ECO:0007669"/>
    <property type="project" value="UniProtKB-SubCell"/>
</dbReference>
<evidence type="ECO:0000259" key="7">
    <source>
        <dbReference type="PROSITE" id="PS50850"/>
    </source>
</evidence>